<feature type="compositionally biased region" description="Polar residues" evidence="1">
    <location>
        <begin position="43"/>
        <end position="57"/>
    </location>
</feature>
<dbReference type="InterPro" id="IPR043472">
    <property type="entry name" value="Macro_dom-like"/>
</dbReference>
<dbReference type="Pfam" id="PF01661">
    <property type="entry name" value="Macro"/>
    <property type="match status" value="1"/>
</dbReference>
<evidence type="ECO:0000259" key="3">
    <source>
        <dbReference type="Pfam" id="PF23084"/>
    </source>
</evidence>
<evidence type="ECO:0000256" key="1">
    <source>
        <dbReference type="SAM" id="MobiDB-lite"/>
    </source>
</evidence>
<sequence length="1148" mass="130273">MENDSSDDEQYDTADEDFEPSTPPKGIPLVESVQNVGLERKTSGSPEPFSSPTLLPNNLTVIKTYEPEAQLYVTSEPSSAQSTLLPPLSPDRASDKSTNKSTQSMHFVSGLLYDQQGPHLHNQQEGPSLPTWHQHEHLSGSQGATGGRKLHGNEGYVQMPSSLDGLQNWAYGAHGHPNWNPDGQQNWAYGAHGHPNWNPGVDVGHHVQPPWGPQSWGQPHMPVGLYGPHAQYWPHWPHYYPGYGNQILPSMPQRSFPTMDAGGSFYRPHFPSQEPPSGETYKMTENQNHNQQQLQKQEQQQQQQQMHQQQHHQTKLHVPEGEASGQAILLESNREQEEQEKQEKREITSSRHPASGESQDINIQSQNSVGSSPQPATRNEKEEQVKGALTESEQIASEPGYIMVVGLNESTSSENLCNFMKGKSDAGLKKIIFGPRRENAVVIFERIPDHENLQSKVSKKPLDGKFLEVFSMPPPTSIFVSTNDPKEFSVDTLTLHFESKIYGGADLVEDGIKITEDGCFIITFTDSDAIQRVCDEQHKIENIQLNVSPYYQYKKWAAWDTVIHKINIPEPFSHNVDPIFFKYLHSFPRAMKTMQMAMAEMHAGIELQDNAVLLTCLLNPEVKGCRKLVTSWRKNAEEHCSKLLSSTFQVEKIFNLSESWDVVFMDLVKSMIKDKDIMLVEERAQNYIQLIGFYEEVKTIHEEIMKERLKLERIKRVGREIFHFKSAATKNLLDRDGIFQRLGAQSSDFDVYVEHSSEDIVLSGVPEDRNSAKLKIFEELRKFDEPFVIRDSTEHFSHFIKEGAPRNYIIKDMETNGLMVDWDVNTENGHVSVYCIPVDQAQHVATQMKKMVRETNIPLSEPEQLFVTTEEWMMYQAETESKCDGLVHIVVTNDLQNVIWISMEDLYADILEDLRDFIKKNQVVEEMVHFNPFIKKFVKAFWVSDDYKDIEKNSGDNYLKLTWQGDRLTIKGTAEGIQKAKELWKEKTSKIISKTHTWKRIGLKEALLSEEQTGVLKALEKEHHCLIQTEISREKQSRDVEGERVCDAVNELIVGNVKISQTVEELENQQVDAILCSCAENLVLSHSGTCAALLHVGGQTLQDECKINYPNGIKHGQIAIIGGGNLKCKHVFFTALPQYAENGEKVSV</sequence>
<keyword evidence="5" id="KW-1185">Reference proteome</keyword>
<dbReference type="Gene3D" id="3.40.220.10">
    <property type="entry name" value="Leucine Aminopeptidase, subunit E, domain 1"/>
    <property type="match status" value="1"/>
</dbReference>
<evidence type="ECO:0000313" key="5">
    <source>
        <dbReference type="Proteomes" id="UP001195483"/>
    </source>
</evidence>
<dbReference type="Proteomes" id="UP001195483">
    <property type="component" value="Unassembled WGS sequence"/>
</dbReference>
<dbReference type="InterPro" id="IPR002589">
    <property type="entry name" value="Macro_dom"/>
</dbReference>
<feature type="region of interest" description="Disordered" evidence="1">
    <location>
        <begin position="74"/>
        <end position="103"/>
    </location>
</feature>
<evidence type="ECO:0000259" key="2">
    <source>
        <dbReference type="Pfam" id="PF01661"/>
    </source>
</evidence>
<dbReference type="Pfam" id="PF23084">
    <property type="entry name" value="KH_PARP14_1"/>
    <property type="match status" value="1"/>
</dbReference>
<dbReference type="InterPro" id="IPR012677">
    <property type="entry name" value="Nucleotide-bd_a/b_plait_sf"/>
</dbReference>
<feature type="compositionally biased region" description="Acidic residues" evidence="1">
    <location>
        <begin position="1"/>
        <end position="19"/>
    </location>
</feature>
<feature type="compositionally biased region" description="Polar residues" evidence="1">
    <location>
        <begin position="350"/>
        <end position="377"/>
    </location>
</feature>
<feature type="compositionally biased region" description="Basic and acidic residues" evidence="1">
    <location>
        <begin position="333"/>
        <end position="349"/>
    </location>
</feature>
<feature type="region of interest" description="Disordered" evidence="1">
    <location>
        <begin position="117"/>
        <end position="149"/>
    </location>
</feature>
<comment type="caution">
    <text evidence="4">The sequence shown here is derived from an EMBL/GenBank/DDBJ whole genome shotgun (WGS) entry which is preliminary data.</text>
</comment>
<dbReference type="Pfam" id="PF23085">
    <property type="entry name" value="RRM_PARP14_3"/>
    <property type="match status" value="1"/>
</dbReference>
<evidence type="ECO:0000313" key="4">
    <source>
        <dbReference type="EMBL" id="KAK3585472.1"/>
    </source>
</evidence>
<feature type="region of interest" description="Disordered" evidence="1">
    <location>
        <begin position="333"/>
        <end position="393"/>
    </location>
</feature>
<accession>A0AAE0S4X6</accession>
<dbReference type="EMBL" id="JAEAOA010000270">
    <property type="protein sequence ID" value="KAK3585472.1"/>
    <property type="molecule type" value="Genomic_DNA"/>
</dbReference>
<reference evidence="4" key="1">
    <citation type="journal article" date="2021" name="Genome Biol. Evol.">
        <title>A High-Quality Reference Genome for a Parasitic Bivalve with Doubly Uniparental Inheritance (Bivalvia: Unionida).</title>
        <authorList>
            <person name="Smith C.H."/>
        </authorList>
    </citation>
    <scope>NUCLEOTIDE SEQUENCE</scope>
    <source>
        <strain evidence="4">CHS0354</strain>
    </source>
</reference>
<name>A0AAE0S4X6_9BIVA</name>
<organism evidence="4 5">
    <name type="scientific">Potamilus streckersoni</name>
    <dbReference type="NCBI Taxonomy" id="2493646"/>
    <lineage>
        <taxon>Eukaryota</taxon>
        <taxon>Metazoa</taxon>
        <taxon>Spiralia</taxon>
        <taxon>Lophotrochozoa</taxon>
        <taxon>Mollusca</taxon>
        <taxon>Bivalvia</taxon>
        <taxon>Autobranchia</taxon>
        <taxon>Heteroconchia</taxon>
        <taxon>Palaeoheterodonta</taxon>
        <taxon>Unionida</taxon>
        <taxon>Unionoidea</taxon>
        <taxon>Unionidae</taxon>
        <taxon>Ambleminae</taxon>
        <taxon>Lampsilini</taxon>
        <taxon>Potamilus</taxon>
    </lineage>
</organism>
<feature type="region of interest" description="Disordered" evidence="1">
    <location>
        <begin position="259"/>
        <end position="319"/>
    </location>
</feature>
<proteinExistence type="predicted"/>
<feature type="compositionally biased region" description="Low complexity" evidence="1">
    <location>
        <begin position="286"/>
        <end position="308"/>
    </location>
</feature>
<feature type="domain" description="PARP14 first type I KH" evidence="3">
    <location>
        <begin position="565"/>
        <end position="642"/>
    </location>
</feature>
<reference evidence="4" key="3">
    <citation type="submission" date="2023-05" db="EMBL/GenBank/DDBJ databases">
        <authorList>
            <person name="Smith C.H."/>
        </authorList>
    </citation>
    <scope>NUCLEOTIDE SEQUENCE</scope>
    <source>
        <strain evidence="4">CHS0354</strain>
        <tissue evidence="4">Mantle</tissue>
    </source>
</reference>
<reference evidence="4" key="2">
    <citation type="journal article" date="2021" name="Genome Biol. Evol.">
        <title>Developing a high-quality reference genome for a parasitic bivalve with doubly uniparental inheritance (Bivalvia: Unionida).</title>
        <authorList>
            <person name="Smith C.H."/>
        </authorList>
    </citation>
    <scope>NUCLEOTIDE SEQUENCE</scope>
    <source>
        <strain evidence="4">CHS0354</strain>
        <tissue evidence="4">Mantle</tissue>
    </source>
</reference>
<protein>
    <submittedName>
        <fullName evidence="4">Uncharacterized protein</fullName>
    </submittedName>
</protein>
<gene>
    <name evidence="4" type="ORF">CHS0354_003321</name>
</gene>
<dbReference type="InterPro" id="IPR057044">
    <property type="entry name" value="PARP14_KH_1"/>
</dbReference>
<dbReference type="Gene3D" id="3.30.70.330">
    <property type="match status" value="1"/>
</dbReference>
<feature type="compositionally biased region" description="Polar residues" evidence="1">
    <location>
        <begin position="74"/>
        <end position="84"/>
    </location>
</feature>
<feature type="domain" description="Macro" evidence="2">
    <location>
        <begin position="1083"/>
        <end position="1144"/>
    </location>
</feature>
<feature type="region of interest" description="Disordered" evidence="1">
    <location>
        <begin position="1"/>
        <end position="57"/>
    </location>
</feature>
<dbReference type="SUPFAM" id="SSF52949">
    <property type="entry name" value="Macro domain-like"/>
    <property type="match status" value="1"/>
</dbReference>
<dbReference type="AlphaFoldDB" id="A0AAE0S4X6"/>